<dbReference type="PANTHER" id="PTHR43685:SF3">
    <property type="entry name" value="SLR2126 PROTEIN"/>
    <property type="match status" value="1"/>
</dbReference>
<dbReference type="InterPro" id="IPR001173">
    <property type="entry name" value="Glyco_trans_2-like"/>
</dbReference>
<keyword evidence="2" id="KW-0808">Transferase</keyword>
<name>A0A1H8KC57_9PROT</name>
<dbReference type="RefSeq" id="WP_074746939.1">
    <property type="nucleotide sequence ID" value="NZ_FOCT01000008.1"/>
</dbReference>
<reference evidence="2 3" key="1">
    <citation type="submission" date="2016-10" db="EMBL/GenBank/DDBJ databases">
        <authorList>
            <person name="de Groot N.N."/>
        </authorList>
    </citation>
    <scope>NUCLEOTIDE SEQUENCE [LARGE SCALE GENOMIC DNA]</scope>
    <source>
        <strain evidence="2 3">Nl18</strain>
    </source>
</reference>
<evidence type="ECO:0000313" key="3">
    <source>
        <dbReference type="Proteomes" id="UP000183898"/>
    </source>
</evidence>
<proteinExistence type="predicted"/>
<evidence type="ECO:0000259" key="1">
    <source>
        <dbReference type="Pfam" id="PF00535"/>
    </source>
</evidence>
<gene>
    <name evidence="2" type="ORF">SAMN05216404_10889</name>
</gene>
<protein>
    <submittedName>
        <fullName evidence="2">Glycosyl transferase family 2</fullName>
    </submittedName>
</protein>
<dbReference type="Pfam" id="PF00535">
    <property type="entry name" value="Glycos_transf_2"/>
    <property type="match status" value="1"/>
</dbReference>
<dbReference type="SUPFAM" id="SSF53448">
    <property type="entry name" value="Nucleotide-diphospho-sugar transferases"/>
    <property type="match status" value="1"/>
</dbReference>
<dbReference type="PANTHER" id="PTHR43685">
    <property type="entry name" value="GLYCOSYLTRANSFERASE"/>
    <property type="match status" value="1"/>
</dbReference>
<dbReference type="CDD" id="cd00761">
    <property type="entry name" value="Glyco_tranf_GTA_type"/>
    <property type="match status" value="1"/>
</dbReference>
<dbReference type="InterPro" id="IPR029044">
    <property type="entry name" value="Nucleotide-diphossugar_trans"/>
</dbReference>
<feature type="domain" description="Glycosyltransferase 2-like" evidence="1">
    <location>
        <begin position="18"/>
        <end position="125"/>
    </location>
</feature>
<organism evidence="2 3">
    <name type="scientific">Nitrosospira multiformis</name>
    <dbReference type="NCBI Taxonomy" id="1231"/>
    <lineage>
        <taxon>Bacteria</taxon>
        <taxon>Pseudomonadati</taxon>
        <taxon>Pseudomonadota</taxon>
        <taxon>Betaproteobacteria</taxon>
        <taxon>Nitrosomonadales</taxon>
        <taxon>Nitrosomonadaceae</taxon>
        <taxon>Nitrosospira</taxon>
    </lineage>
</organism>
<dbReference type="Gene3D" id="3.90.550.10">
    <property type="entry name" value="Spore Coat Polysaccharide Biosynthesis Protein SpsA, Chain A"/>
    <property type="match status" value="1"/>
</dbReference>
<dbReference type="AlphaFoldDB" id="A0A1H8KC57"/>
<accession>A0A1H8KC57</accession>
<dbReference type="InterPro" id="IPR050834">
    <property type="entry name" value="Glycosyltransf_2"/>
</dbReference>
<dbReference type="GO" id="GO:0016740">
    <property type="term" value="F:transferase activity"/>
    <property type="evidence" value="ECO:0007669"/>
    <property type="project" value="UniProtKB-KW"/>
</dbReference>
<dbReference type="Proteomes" id="UP000183898">
    <property type="component" value="Unassembled WGS sequence"/>
</dbReference>
<evidence type="ECO:0000313" key="2">
    <source>
        <dbReference type="EMBL" id="SEN90261.1"/>
    </source>
</evidence>
<sequence>MPDRSLSTEHSATVPLLSVVICTYNRAPLLAQVLESLCGQTLPAERFEVVIINDGSPDNTEAVADSYAKKLPLRYFYQRNAGLASAKNHGLFASRGDLVFFMDDDDVATETLLEEHVKTHLKFSAQHYAVLGYTALDPEIRQNPLMHFVTEVGCFLFSYPSLKDGDILDYSYFWGGRSSCKRSFLLEHGVFNPVFRFGAEDIELGYRLSKHGLRVIYNKNAVSIMVRKIDFDAFCHRLERQGSSNYVMSRLHSEPEIQRWAETVDLDKNWAMINGHYDVIVKSARHLDSIANLKLAAGFDLDDETRNLTYRGYWAAFKACKLKGIVKKRNLA</sequence>
<dbReference type="EMBL" id="FOCT01000008">
    <property type="protein sequence ID" value="SEN90261.1"/>
    <property type="molecule type" value="Genomic_DNA"/>
</dbReference>